<accession>A0A381FK23</accession>
<dbReference type="AlphaFoldDB" id="A0A381FK23"/>
<proteinExistence type="predicted"/>
<evidence type="ECO:0000313" key="1">
    <source>
        <dbReference type="EMBL" id="SUX46502.1"/>
    </source>
</evidence>
<dbReference type="Proteomes" id="UP000254282">
    <property type="component" value="Unassembled WGS sequence"/>
</dbReference>
<organism evidence="1 2">
    <name type="scientific">Chryseobacterium indoltheticum</name>
    <dbReference type="NCBI Taxonomy" id="254"/>
    <lineage>
        <taxon>Bacteria</taxon>
        <taxon>Pseudomonadati</taxon>
        <taxon>Bacteroidota</taxon>
        <taxon>Flavobacteriia</taxon>
        <taxon>Flavobacteriales</taxon>
        <taxon>Weeksellaceae</taxon>
        <taxon>Chryseobacterium group</taxon>
        <taxon>Chryseobacterium</taxon>
    </lineage>
</organism>
<gene>
    <name evidence="1" type="ORF">NCTC13532_02051</name>
</gene>
<protein>
    <submittedName>
        <fullName evidence="1">Uncharacterized protein</fullName>
    </submittedName>
</protein>
<sequence length="53" mass="5901">MNLKPVIVIKEQTFKDYCRIPLTLARIEAVNTQQSGKVEGLALAKKRVRSTSG</sequence>
<reference evidence="1 2" key="1">
    <citation type="submission" date="2018-06" db="EMBL/GenBank/DDBJ databases">
        <authorList>
            <consortium name="Pathogen Informatics"/>
            <person name="Doyle S."/>
        </authorList>
    </citation>
    <scope>NUCLEOTIDE SEQUENCE [LARGE SCALE GENOMIC DNA]</scope>
    <source>
        <strain evidence="1 2">NCTC13532</strain>
    </source>
</reference>
<name>A0A381FK23_9FLAO</name>
<evidence type="ECO:0000313" key="2">
    <source>
        <dbReference type="Proteomes" id="UP000254282"/>
    </source>
</evidence>
<dbReference type="EMBL" id="UFVR01000004">
    <property type="protein sequence ID" value="SUX46502.1"/>
    <property type="molecule type" value="Genomic_DNA"/>
</dbReference>